<dbReference type="AlphaFoldDB" id="A0A250IP06"/>
<dbReference type="Proteomes" id="UP000217289">
    <property type="component" value="Chromosome"/>
</dbReference>
<protein>
    <submittedName>
        <fullName evidence="2">Uncharacterized protein</fullName>
    </submittedName>
</protein>
<dbReference type="EMBL" id="CP022163">
    <property type="protein sequence ID" value="ATB32993.1"/>
    <property type="molecule type" value="Genomic_DNA"/>
</dbReference>
<sequence length="77" mass="7991">MSIHSPNGVRLLKRLIPGATLALSLGLGASDATPLEKQPPPMMGLLLPHPSPPSNCPPFPPPAPAPSAPHRLSREPP</sequence>
<dbReference type="KEGG" id="mbd:MEBOL_006482"/>
<reference evidence="2 3" key="1">
    <citation type="submission" date="2017-06" db="EMBL/GenBank/DDBJ databases">
        <authorList>
            <person name="Kim H.J."/>
            <person name="Triplett B.A."/>
        </authorList>
    </citation>
    <scope>NUCLEOTIDE SEQUENCE [LARGE SCALE GENOMIC DNA]</scope>
    <source>
        <strain evidence="2 3">DSM 14713</strain>
    </source>
</reference>
<dbReference type="RefSeq" id="WP_157823802.1">
    <property type="nucleotide sequence ID" value="NZ_CP022163.1"/>
</dbReference>
<proteinExistence type="predicted"/>
<gene>
    <name evidence="2" type="ORF">MEBOL_006482</name>
</gene>
<name>A0A250IP06_9BACT</name>
<accession>A0A250IP06</accession>
<evidence type="ECO:0000313" key="3">
    <source>
        <dbReference type="Proteomes" id="UP000217289"/>
    </source>
</evidence>
<evidence type="ECO:0000256" key="1">
    <source>
        <dbReference type="SAM" id="MobiDB-lite"/>
    </source>
</evidence>
<feature type="region of interest" description="Disordered" evidence="1">
    <location>
        <begin position="30"/>
        <end position="77"/>
    </location>
</feature>
<feature type="compositionally biased region" description="Pro residues" evidence="1">
    <location>
        <begin position="49"/>
        <end position="67"/>
    </location>
</feature>
<keyword evidence="3" id="KW-1185">Reference proteome</keyword>
<evidence type="ECO:0000313" key="2">
    <source>
        <dbReference type="EMBL" id="ATB32993.1"/>
    </source>
</evidence>
<organism evidence="2 3">
    <name type="scientific">Melittangium boletus DSM 14713</name>
    <dbReference type="NCBI Taxonomy" id="1294270"/>
    <lineage>
        <taxon>Bacteria</taxon>
        <taxon>Pseudomonadati</taxon>
        <taxon>Myxococcota</taxon>
        <taxon>Myxococcia</taxon>
        <taxon>Myxococcales</taxon>
        <taxon>Cystobacterineae</taxon>
        <taxon>Archangiaceae</taxon>
        <taxon>Melittangium</taxon>
    </lineage>
</organism>